<feature type="signal peptide" evidence="6">
    <location>
        <begin position="1"/>
        <end position="19"/>
    </location>
</feature>
<proteinExistence type="predicted"/>
<dbReference type="AlphaFoldDB" id="A0A7U2HYT9"/>
<sequence length="144" mass="15197">MLSQVFTVLALGAATLVAGAPMEARTADEQVTVSNTQFARKDSNGNDNWDTILGVSFDLATPSGSVRCAASDVEVPSIKYVCSDLAYSFEISGRPGYDQYTFTIYHNSDVTLSGETKVGCNGPIPSSCFQVRTSPATLTPITAA</sequence>
<dbReference type="OMA" id="CADPTYS"/>
<keyword evidence="9" id="KW-1185">Reference proteome</keyword>
<evidence type="ECO:0000256" key="6">
    <source>
        <dbReference type="SAM" id="SignalP"/>
    </source>
</evidence>
<dbReference type="PROSITE" id="PS51895">
    <property type="entry name" value="AA1"/>
    <property type="match status" value="1"/>
</dbReference>
<comment type="caution">
    <text evidence="5">Lacks conserved residue(s) required for the propagation of feature annotation.</text>
</comment>
<dbReference type="OrthoDB" id="3672834at2759"/>
<dbReference type="GO" id="GO:0005576">
    <property type="term" value="C:extracellular region"/>
    <property type="evidence" value="ECO:0007669"/>
    <property type="project" value="UniProtKB-SubCell"/>
</dbReference>
<feature type="domain" description="AA1-like" evidence="7">
    <location>
        <begin position="26"/>
        <end position="141"/>
    </location>
</feature>
<comment type="subcellular location">
    <subcellularLocation>
        <location evidence="1">Secreted</location>
    </subcellularLocation>
</comment>
<dbReference type="InterPro" id="IPR032382">
    <property type="entry name" value="AltA1"/>
</dbReference>
<dbReference type="KEGG" id="pno:SNOG_03077"/>
<evidence type="ECO:0000259" key="7">
    <source>
        <dbReference type="PROSITE" id="PS51895"/>
    </source>
</evidence>
<evidence type="ECO:0000256" key="1">
    <source>
        <dbReference type="ARBA" id="ARBA00004613"/>
    </source>
</evidence>
<dbReference type="RefSeq" id="XP_001793664.1">
    <property type="nucleotide sequence ID" value="XM_001793612.1"/>
</dbReference>
<dbReference type="EMBL" id="CP069027">
    <property type="protein sequence ID" value="QRC95384.1"/>
    <property type="molecule type" value="Genomic_DNA"/>
</dbReference>
<gene>
    <name evidence="8" type="ORF">JI435_030770</name>
</gene>
<evidence type="ECO:0000256" key="2">
    <source>
        <dbReference type="ARBA" id="ARBA00022525"/>
    </source>
</evidence>
<dbReference type="VEuPathDB" id="FungiDB:JI435_030770"/>
<keyword evidence="4" id="KW-1015">Disulfide bond</keyword>
<name>A0A7U2HYT9_PHANO</name>
<evidence type="ECO:0000313" key="9">
    <source>
        <dbReference type="Proteomes" id="UP000663193"/>
    </source>
</evidence>
<keyword evidence="3 6" id="KW-0732">Signal</keyword>
<feature type="chain" id="PRO_5034527420" description="AA1-like domain-containing protein" evidence="6">
    <location>
        <begin position="20"/>
        <end position="144"/>
    </location>
</feature>
<evidence type="ECO:0000256" key="3">
    <source>
        <dbReference type="ARBA" id="ARBA00022729"/>
    </source>
</evidence>
<evidence type="ECO:0000313" key="8">
    <source>
        <dbReference type="EMBL" id="QRC95384.1"/>
    </source>
</evidence>
<keyword evidence="2" id="KW-0964">Secreted</keyword>
<organism evidence="8 9">
    <name type="scientific">Phaeosphaeria nodorum (strain SN15 / ATCC MYA-4574 / FGSC 10173)</name>
    <name type="common">Glume blotch fungus</name>
    <name type="synonym">Parastagonospora nodorum</name>
    <dbReference type="NCBI Taxonomy" id="321614"/>
    <lineage>
        <taxon>Eukaryota</taxon>
        <taxon>Fungi</taxon>
        <taxon>Dikarya</taxon>
        <taxon>Ascomycota</taxon>
        <taxon>Pezizomycotina</taxon>
        <taxon>Dothideomycetes</taxon>
        <taxon>Pleosporomycetidae</taxon>
        <taxon>Pleosporales</taxon>
        <taxon>Pleosporineae</taxon>
        <taxon>Phaeosphaeriaceae</taxon>
        <taxon>Parastagonospora</taxon>
    </lineage>
</organism>
<reference evidence="9" key="1">
    <citation type="journal article" date="2021" name="BMC Genomics">
        <title>Chromosome-level genome assembly and manually-curated proteome of model necrotroph Parastagonospora nodorum Sn15 reveals a genome-wide trove of candidate effector homologs, and redundancy of virulence-related functions within an accessory chromosome.</title>
        <authorList>
            <person name="Bertazzoni S."/>
            <person name="Jones D.A.B."/>
            <person name="Phan H.T."/>
            <person name="Tan K.-C."/>
            <person name="Hane J.K."/>
        </authorList>
    </citation>
    <scope>NUCLEOTIDE SEQUENCE [LARGE SCALE GENOMIC DNA]</scope>
    <source>
        <strain evidence="9">SN15 / ATCC MYA-4574 / FGSC 10173)</strain>
    </source>
</reference>
<accession>A0A7U2HYT9</accession>
<dbReference type="Proteomes" id="UP000663193">
    <property type="component" value="Chromosome 5"/>
</dbReference>
<protein>
    <recommendedName>
        <fullName evidence="7">AA1-like domain-containing protein</fullName>
    </recommendedName>
</protein>
<evidence type="ECO:0000256" key="4">
    <source>
        <dbReference type="ARBA" id="ARBA00023157"/>
    </source>
</evidence>
<evidence type="ECO:0000256" key="5">
    <source>
        <dbReference type="PROSITE-ProRule" id="PRU01243"/>
    </source>
</evidence>